<dbReference type="Proteomes" id="UP001189429">
    <property type="component" value="Unassembled WGS sequence"/>
</dbReference>
<accession>A0ABN9T514</accession>
<dbReference type="EMBL" id="CAUYUJ010014350">
    <property type="protein sequence ID" value="CAK0840128.1"/>
    <property type="molecule type" value="Genomic_DNA"/>
</dbReference>
<reference evidence="1" key="1">
    <citation type="submission" date="2023-10" db="EMBL/GenBank/DDBJ databases">
        <authorList>
            <person name="Chen Y."/>
            <person name="Shah S."/>
            <person name="Dougan E. K."/>
            <person name="Thang M."/>
            <person name="Chan C."/>
        </authorList>
    </citation>
    <scope>NUCLEOTIDE SEQUENCE [LARGE SCALE GENOMIC DNA]</scope>
</reference>
<organism evidence="1 2">
    <name type="scientific">Prorocentrum cordatum</name>
    <dbReference type="NCBI Taxonomy" id="2364126"/>
    <lineage>
        <taxon>Eukaryota</taxon>
        <taxon>Sar</taxon>
        <taxon>Alveolata</taxon>
        <taxon>Dinophyceae</taxon>
        <taxon>Prorocentrales</taxon>
        <taxon>Prorocentraceae</taxon>
        <taxon>Prorocentrum</taxon>
    </lineage>
</organism>
<evidence type="ECO:0000313" key="2">
    <source>
        <dbReference type="Proteomes" id="UP001189429"/>
    </source>
</evidence>
<name>A0ABN9T514_9DINO</name>
<keyword evidence="2" id="KW-1185">Reference proteome</keyword>
<evidence type="ECO:0000313" key="1">
    <source>
        <dbReference type="EMBL" id="CAK0840128.1"/>
    </source>
</evidence>
<protein>
    <recommendedName>
        <fullName evidence="3">Chitin-binding type-4 domain-containing protein</fullName>
    </recommendedName>
</protein>
<proteinExistence type="predicted"/>
<sequence length="406" mass="44227">MPFGLRGPQPSGGSQPLREMVWLLNAVIGLLNAVPAASHGSMIMPPTRNSIDAELPGWSHEHFPATGWIEPYTCMCTNGTSECNAGQSCFWFSQGCSIGCKACTGNGIRYPNFDQCPEERTARQTLRKEYWTANHNAEEGSVADIFKFNPWRAPGTAPVFDACGMAGGNAVEVFNAGAYKTTRFARQGDLGSKVLKPRPSGTIWKMGALAKTRWQQTAGHGGGYQFRLCPADEPLTEECFQRMPLEFVGGKHTIRFKNSSMDFEINATVVAEGGGKGWMRYPVPELTDVNCDYNVTKTNASAHCPWKCPGCGPPAYAADAACPTVCSKHFPGTPSNAGADPKIFPWPVPGHDMHDFAIEDTVRVPSRIKPGNYVLGWRWDCEMTSQVWSQCADITIVDPGSDGFVI</sequence>
<evidence type="ECO:0008006" key="3">
    <source>
        <dbReference type="Google" id="ProtNLM"/>
    </source>
</evidence>
<gene>
    <name evidence="1" type="ORF">PCOR1329_LOCUS35633</name>
</gene>
<comment type="caution">
    <text evidence="1">The sequence shown here is derived from an EMBL/GenBank/DDBJ whole genome shotgun (WGS) entry which is preliminary data.</text>
</comment>